<comment type="subcellular location">
    <subcellularLocation>
        <location evidence="1">Nucleus</location>
    </subcellularLocation>
</comment>
<dbReference type="STRING" id="5888.A0E718"/>
<dbReference type="OMA" id="HKPMEFA"/>
<dbReference type="RefSeq" id="XP_001458482.1">
    <property type="nucleotide sequence ID" value="XM_001458445.1"/>
</dbReference>
<dbReference type="eggNOG" id="KOG2627">
    <property type="taxonomic scope" value="Eukaryota"/>
</dbReference>
<sequence length="346" mass="40732">MSDEFPVPKPKQRVEGNVLPEEEYLRRLEIIIKRDYYPELYKLDKMRNEDGNPDENMSLSKFLSTYTSDENVTLNQIIKKGDDQWYQKHAWMFQVEEQHRLKQAALQSDKLQHMIEGNRENNLQLNEYKALNPLYFRMDPRNERLQPEIQELKETDNSLNLQKVEIQNTRFSDHHKPLDFAINQIDQKLQKRKLQECLNAQGVQVFYGSTPNLVGAQRFEDDDMLGLFSPAPQNMKTPLMTWGELGETPVQLDRSYMIPPSSQRDKVGSNLTQQLNIKKRNEQKQQEEWLKRRLSSITPYRVGSSMSSRVSSEMIKNFLDRRGSTNHFTPMGPKSKNIKKQQPQQQ</sequence>
<dbReference type="OrthoDB" id="19679at2759"/>
<evidence type="ECO:0000313" key="6">
    <source>
        <dbReference type="Proteomes" id="UP000000600"/>
    </source>
</evidence>
<evidence type="ECO:0000256" key="1">
    <source>
        <dbReference type="ARBA" id="ARBA00004123"/>
    </source>
</evidence>
<proteinExistence type="inferred from homology"/>
<dbReference type="GeneID" id="5044267"/>
<protein>
    <recommendedName>
        <fullName evidence="7">Nuclear protein Es2</fullName>
    </recommendedName>
</protein>
<comment type="similarity">
    <text evidence="2">Belongs to the ESS2 family.</text>
</comment>
<dbReference type="InterPro" id="IPR019148">
    <property type="entry name" value="Nuclear_protein_DGCR14_ESS-2"/>
</dbReference>
<dbReference type="GO" id="GO:0071013">
    <property type="term" value="C:catalytic step 2 spliceosome"/>
    <property type="evidence" value="ECO:0000318"/>
    <property type="project" value="GO_Central"/>
</dbReference>
<dbReference type="EMBL" id="CT868661">
    <property type="protein sequence ID" value="CAK91085.1"/>
    <property type="molecule type" value="Genomic_DNA"/>
</dbReference>
<evidence type="ECO:0000256" key="4">
    <source>
        <dbReference type="SAM" id="MobiDB-lite"/>
    </source>
</evidence>
<dbReference type="PANTHER" id="PTHR12940:SF0">
    <property type="entry name" value="SPLICING FACTOR ESS-2 HOMOLOG"/>
    <property type="match status" value="1"/>
</dbReference>
<gene>
    <name evidence="5" type="ORF">GSPATT00023813001</name>
</gene>
<reference evidence="5 6" key="1">
    <citation type="journal article" date="2006" name="Nature">
        <title>Global trends of whole-genome duplications revealed by the ciliate Paramecium tetraurelia.</title>
        <authorList>
            <consortium name="Genoscope"/>
            <person name="Aury J.-M."/>
            <person name="Jaillon O."/>
            <person name="Duret L."/>
            <person name="Noel B."/>
            <person name="Jubin C."/>
            <person name="Porcel B.M."/>
            <person name="Segurens B."/>
            <person name="Daubin V."/>
            <person name="Anthouard V."/>
            <person name="Aiach N."/>
            <person name="Arnaiz O."/>
            <person name="Billaut A."/>
            <person name="Beisson J."/>
            <person name="Blanc I."/>
            <person name="Bouhouche K."/>
            <person name="Camara F."/>
            <person name="Duharcourt S."/>
            <person name="Guigo R."/>
            <person name="Gogendeau D."/>
            <person name="Katinka M."/>
            <person name="Keller A.-M."/>
            <person name="Kissmehl R."/>
            <person name="Klotz C."/>
            <person name="Koll F."/>
            <person name="Le Moue A."/>
            <person name="Lepere C."/>
            <person name="Malinsky S."/>
            <person name="Nowacki M."/>
            <person name="Nowak J.K."/>
            <person name="Plattner H."/>
            <person name="Poulain J."/>
            <person name="Ruiz F."/>
            <person name="Serrano V."/>
            <person name="Zagulski M."/>
            <person name="Dessen P."/>
            <person name="Betermier M."/>
            <person name="Weissenbach J."/>
            <person name="Scarpelli C."/>
            <person name="Schachter V."/>
            <person name="Sperling L."/>
            <person name="Meyer E."/>
            <person name="Cohen J."/>
            <person name="Wincker P."/>
        </authorList>
    </citation>
    <scope>NUCLEOTIDE SEQUENCE [LARGE SCALE GENOMIC DNA]</scope>
    <source>
        <strain evidence="5 6">Stock d4-2</strain>
    </source>
</reference>
<dbReference type="AlphaFoldDB" id="A0E718"/>
<evidence type="ECO:0000256" key="3">
    <source>
        <dbReference type="ARBA" id="ARBA00023242"/>
    </source>
</evidence>
<dbReference type="InParanoid" id="A0E718"/>
<evidence type="ECO:0000256" key="2">
    <source>
        <dbReference type="ARBA" id="ARBA00009072"/>
    </source>
</evidence>
<keyword evidence="6" id="KW-1185">Reference proteome</keyword>
<dbReference type="HOGENOM" id="CLU_802833_0_0_1"/>
<name>A0E718_PARTE</name>
<feature type="region of interest" description="Disordered" evidence="4">
    <location>
        <begin position="321"/>
        <end position="346"/>
    </location>
</feature>
<evidence type="ECO:0000313" key="5">
    <source>
        <dbReference type="EMBL" id="CAK91085.1"/>
    </source>
</evidence>
<dbReference type="Pfam" id="PF09751">
    <property type="entry name" value="Es2"/>
    <property type="match status" value="1"/>
</dbReference>
<evidence type="ECO:0008006" key="7">
    <source>
        <dbReference type="Google" id="ProtNLM"/>
    </source>
</evidence>
<dbReference type="KEGG" id="ptm:GSPATT00023813001"/>
<dbReference type="Proteomes" id="UP000000600">
    <property type="component" value="Unassembled WGS sequence"/>
</dbReference>
<keyword evidence="3" id="KW-0539">Nucleus</keyword>
<dbReference type="PANTHER" id="PTHR12940">
    <property type="entry name" value="ES-2 PROTEIN - RELATED"/>
    <property type="match status" value="1"/>
</dbReference>
<organism evidence="5 6">
    <name type="scientific">Paramecium tetraurelia</name>
    <dbReference type="NCBI Taxonomy" id="5888"/>
    <lineage>
        <taxon>Eukaryota</taxon>
        <taxon>Sar</taxon>
        <taxon>Alveolata</taxon>
        <taxon>Ciliophora</taxon>
        <taxon>Intramacronucleata</taxon>
        <taxon>Oligohymenophorea</taxon>
        <taxon>Peniculida</taxon>
        <taxon>Parameciidae</taxon>
        <taxon>Paramecium</taxon>
    </lineage>
</organism>
<accession>A0E718</accession>